<evidence type="ECO:0000256" key="3">
    <source>
        <dbReference type="ARBA" id="ARBA00022801"/>
    </source>
</evidence>
<protein>
    <recommendedName>
        <fullName evidence="8">GP-PDE domain-containing protein</fullName>
    </recommendedName>
</protein>
<keyword evidence="6" id="KW-0325">Glycoprotein</keyword>
<evidence type="ECO:0000259" key="8">
    <source>
        <dbReference type="PROSITE" id="PS51704"/>
    </source>
</evidence>
<reference evidence="9" key="1">
    <citation type="submission" date="2022-11" db="UniProtKB">
        <authorList>
            <consortium name="EnsemblMetazoa"/>
        </authorList>
    </citation>
    <scope>IDENTIFICATION</scope>
</reference>
<dbReference type="OMA" id="IARNANM"/>
<dbReference type="AlphaFoldDB" id="A0A913ZHB4"/>
<evidence type="ECO:0000256" key="5">
    <source>
        <dbReference type="ARBA" id="ARBA00023136"/>
    </source>
</evidence>
<evidence type="ECO:0000313" key="10">
    <source>
        <dbReference type="Proteomes" id="UP000887568"/>
    </source>
</evidence>
<dbReference type="RefSeq" id="XP_038051176.1">
    <property type="nucleotide sequence ID" value="XM_038195248.1"/>
</dbReference>
<organism evidence="9 10">
    <name type="scientific">Patiria miniata</name>
    <name type="common">Bat star</name>
    <name type="synonym">Asterina miniata</name>
    <dbReference type="NCBI Taxonomy" id="46514"/>
    <lineage>
        <taxon>Eukaryota</taxon>
        <taxon>Metazoa</taxon>
        <taxon>Echinodermata</taxon>
        <taxon>Eleutherozoa</taxon>
        <taxon>Asterozoa</taxon>
        <taxon>Asteroidea</taxon>
        <taxon>Valvatacea</taxon>
        <taxon>Valvatida</taxon>
        <taxon>Asterinidae</taxon>
        <taxon>Patiria</taxon>
    </lineage>
</organism>
<keyword evidence="3" id="KW-0378">Hydrolase</keyword>
<dbReference type="EnsemblMetazoa" id="XM_038195248.1">
    <property type="protein sequence ID" value="XP_038051176.1"/>
    <property type="gene ID" value="LOC119724272"/>
</dbReference>
<dbReference type="PROSITE" id="PS51704">
    <property type="entry name" value="GP_PDE"/>
    <property type="match status" value="1"/>
</dbReference>
<dbReference type="GeneID" id="119724272"/>
<name>A0A913ZHB4_PATMI</name>
<keyword evidence="4 7" id="KW-1133">Transmembrane helix</keyword>
<evidence type="ECO:0000256" key="2">
    <source>
        <dbReference type="ARBA" id="ARBA00022692"/>
    </source>
</evidence>
<dbReference type="GO" id="GO:0006629">
    <property type="term" value="P:lipid metabolic process"/>
    <property type="evidence" value="ECO:0007669"/>
    <property type="project" value="InterPro"/>
</dbReference>
<proteinExistence type="predicted"/>
<evidence type="ECO:0000256" key="6">
    <source>
        <dbReference type="ARBA" id="ARBA00023180"/>
    </source>
</evidence>
<feature type="transmembrane region" description="Helical" evidence="7">
    <location>
        <begin position="36"/>
        <end position="59"/>
    </location>
</feature>
<evidence type="ECO:0000256" key="4">
    <source>
        <dbReference type="ARBA" id="ARBA00022989"/>
    </source>
</evidence>
<dbReference type="RefSeq" id="XP_038051177.1">
    <property type="nucleotide sequence ID" value="XM_038195249.1"/>
</dbReference>
<feature type="transmembrane region" description="Helical" evidence="7">
    <location>
        <begin position="157"/>
        <end position="179"/>
    </location>
</feature>
<feature type="domain" description="GP-PDE" evidence="8">
    <location>
        <begin position="224"/>
        <end position="470"/>
    </location>
</feature>
<sequence>MTAFCGCCASLVTGCYGCHGRHDVEKREATKLTERLWFIFVLLVSFTSLANMFFWLSAVNDSADFNRDLAEMTGLWWRYYIFFMALSCALCGYAALLLIFAFLHIAIGQQLQLHGVHKIGIILDLTLSIALLVFPCTVLGSSSLWHFVPQVLQFAGPFLHLVGVIIMTGLSWFVAGGMGTLQRKGLPVRDVALWYFLALLALYISPVFIRSPCLLKYEELPPKPLVFAYRGAEQLAPENTPVAFELALDVYHAHGIHTDVRISYDGVPYIMRDERLGRTTNVADVFPERYADHSDSFTLTELKQLNAGSWFITCNPFGSAGKLTETEMIRYRKQKIPTLAEMLLQVEERNKTILFDVRPPPDDHPFHEDWLNITLQTILDSVSGVAEDDVNFWQTPNNDTKYTFAINTFDERRLMTAYNDIPFFEIRSNATLNVTTNVWTVNEDWLFSLFWCAGATSISTSSCQRLRTEDAPLWQLSPVHFLVMWILFDVVSFVWVVIIFIIQISRRKRRLQQQGDEPPERYNYRHFMALEELSKNQKAVIL</sequence>
<dbReference type="Gene3D" id="3.20.20.190">
    <property type="entry name" value="Phosphatidylinositol (PI) phosphodiesterase"/>
    <property type="match status" value="1"/>
</dbReference>
<comment type="subcellular location">
    <subcellularLocation>
        <location evidence="1">Membrane</location>
        <topology evidence="1">Multi-pass membrane protein</topology>
    </subcellularLocation>
</comment>
<feature type="transmembrane region" description="Helical" evidence="7">
    <location>
        <begin position="191"/>
        <end position="209"/>
    </location>
</feature>
<evidence type="ECO:0000256" key="7">
    <source>
        <dbReference type="SAM" id="Phobius"/>
    </source>
</evidence>
<dbReference type="Proteomes" id="UP000887568">
    <property type="component" value="Unplaced"/>
</dbReference>
<evidence type="ECO:0000313" key="9">
    <source>
        <dbReference type="EnsemblMetazoa" id="XP_038051177.1"/>
    </source>
</evidence>
<keyword evidence="2 7" id="KW-0812">Transmembrane</keyword>
<dbReference type="Pfam" id="PF03009">
    <property type="entry name" value="GDPD"/>
    <property type="match status" value="1"/>
</dbReference>
<dbReference type="PANTHER" id="PTHR23344">
    <property type="entry name" value="GLYCEROPHOSPHORYL DIESTER PHOSPHODIESTERASE"/>
    <property type="match status" value="1"/>
</dbReference>
<dbReference type="SUPFAM" id="SSF51695">
    <property type="entry name" value="PLC-like phosphodiesterases"/>
    <property type="match status" value="1"/>
</dbReference>
<feature type="transmembrane region" description="Helical" evidence="7">
    <location>
        <begin position="119"/>
        <end position="145"/>
    </location>
</feature>
<dbReference type="GO" id="GO:0016020">
    <property type="term" value="C:membrane"/>
    <property type="evidence" value="ECO:0007669"/>
    <property type="project" value="UniProtKB-SubCell"/>
</dbReference>
<feature type="transmembrane region" description="Helical" evidence="7">
    <location>
        <begin position="482"/>
        <end position="502"/>
    </location>
</feature>
<keyword evidence="5 7" id="KW-0472">Membrane</keyword>
<accession>A0A913ZHB4</accession>
<dbReference type="InterPro" id="IPR030395">
    <property type="entry name" value="GP_PDE_dom"/>
</dbReference>
<dbReference type="InterPro" id="IPR017946">
    <property type="entry name" value="PLC-like_Pdiesterase_TIM-brl"/>
</dbReference>
<evidence type="ECO:0000256" key="1">
    <source>
        <dbReference type="ARBA" id="ARBA00004141"/>
    </source>
</evidence>
<dbReference type="OrthoDB" id="1058301at2759"/>
<keyword evidence="10" id="KW-1185">Reference proteome</keyword>
<dbReference type="EnsemblMetazoa" id="XM_038195249.1">
    <property type="protein sequence ID" value="XP_038051177.1"/>
    <property type="gene ID" value="LOC119724272"/>
</dbReference>
<feature type="transmembrane region" description="Helical" evidence="7">
    <location>
        <begin position="79"/>
        <end position="107"/>
    </location>
</feature>
<dbReference type="GO" id="GO:0008081">
    <property type="term" value="F:phosphoric diester hydrolase activity"/>
    <property type="evidence" value="ECO:0007669"/>
    <property type="project" value="InterPro"/>
</dbReference>
<dbReference type="PANTHER" id="PTHR23344:SF50">
    <property type="entry name" value="GP-PDE DOMAIN-CONTAINING PROTEIN"/>
    <property type="match status" value="1"/>
</dbReference>